<dbReference type="Proteomes" id="UP000676336">
    <property type="component" value="Unassembled WGS sequence"/>
</dbReference>
<dbReference type="CDD" id="cd00112">
    <property type="entry name" value="LDLa"/>
    <property type="match status" value="1"/>
</dbReference>
<evidence type="ECO:0000313" key="3">
    <source>
        <dbReference type="EMBL" id="CAF5066706.1"/>
    </source>
</evidence>
<proteinExistence type="predicted"/>
<dbReference type="SMART" id="SM00192">
    <property type="entry name" value="LDLa"/>
    <property type="match status" value="1"/>
</dbReference>
<feature type="non-terminal residue" evidence="3">
    <location>
        <position position="1"/>
    </location>
</feature>
<dbReference type="Pfam" id="PF00057">
    <property type="entry name" value="Ldl_recept_a"/>
    <property type="match status" value="1"/>
</dbReference>
<dbReference type="Gene3D" id="4.10.400.10">
    <property type="entry name" value="Low-density Lipoprotein Receptor"/>
    <property type="match status" value="1"/>
</dbReference>
<feature type="non-terminal residue" evidence="3">
    <location>
        <position position="53"/>
    </location>
</feature>
<dbReference type="EMBL" id="CAJOBI010232021">
    <property type="protein sequence ID" value="CAF5066706.1"/>
    <property type="molecule type" value="Genomic_DNA"/>
</dbReference>
<evidence type="ECO:0000313" key="4">
    <source>
        <dbReference type="Proteomes" id="UP000676336"/>
    </source>
</evidence>
<gene>
    <name evidence="3" type="ORF">SMN809_LOCUS60060</name>
</gene>
<name>A0A8S3EM70_9BILA</name>
<organism evidence="3 4">
    <name type="scientific">Rotaria magnacalcarata</name>
    <dbReference type="NCBI Taxonomy" id="392030"/>
    <lineage>
        <taxon>Eukaryota</taxon>
        <taxon>Metazoa</taxon>
        <taxon>Spiralia</taxon>
        <taxon>Gnathifera</taxon>
        <taxon>Rotifera</taxon>
        <taxon>Eurotatoria</taxon>
        <taxon>Bdelloidea</taxon>
        <taxon>Philodinida</taxon>
        <taxon>Philodinidae</taxon>
        <taxon>Rotaria</taxon>
    </lineage>
</organism>
<dbReference type="InterPro" id="IPR036055">
    <property type="entry name" value="LDL_receptor-like_sf"/>
</dbReference>
<evidence type="ECO:0000256" key="2">
    <source>
        <dbReference type="PROSITE-ProRule" id="PRU00124"/>
    </source>
</evidence>
<comment type="caution">
    <text evidence="3">The sequence shown here is derived from an EMBL/GenBank/DDBJ whole genome shotgun (WGS) entry which is preliminary data.</text>
</comment>
<keyword evidence="1 2" id="KW-1015">Disulfide bond</keyword>
<accession>A0A8S3EM70</accession>
<reference evidence="3" key="1">
    <citation type="submission" date="2021-02" db="EMBL/GenBank/DDBJ databases">
        <authorList>
            <person name="Nowell W R."/>
        </authorList>
    </citation>
    <scope>NUCLEOTIDE SEQUENCE</scope>
</reference>
<dbReference type="AlphaFoldDB" id="A0A8S3EM70"/>
<dbReference type="SUPFAM" id="SSF57424">
    <property type="entry name" value="LDL receptor-like module"/>
    <property type="match status" value="1"/>
</dbReference>
<comment type="caution">
    <text evidence="2">Lacks conserved residue(s) required for the propagation of feature annotation.</text>
</comment>
<evidence type="ECO:0000256" key="1">
    <source>
        <dbReference type="ARBA" id="ARBA00023157"/>
    </source>
</evidence>
<feature type="disulfide bond" evidence="2">
    <location>
        <begin position="18"/>
        <end position="30"/>
    </location>
</feature>
<sequence length="53" mass="6301">CLDGSDEFNYWQLEINECAENEYRCHNGQCIPMEFFHDSSLNPDCLDRTDEPR</sequence>
<dbReference type="InterPro" id="IPR002172">
    <property type="entry name" value="LDrepeatLR_classA_rpt"/>
</dbReference>
<protein>
    <submittedName>
        <fullName evidence="3">Uncharacterized protein</fullName>
    </submittedName>
</protein>
<dbReference type="PROSITE" id="PS50068">
    <property type="entry name" value="LDLRA_2"/>
    <property type="match status" value="1"/>
</dbReference>